<dbReference type="Pfam" id="PF09334">
    <property type="entry name" value="tRNA-synt_1g"/>
    <property type="match status" value="3"/>
</dbReference>
<feature type="domain" description="TRNA-binding" evidence="15">
    <location>
        <begin position="593"/>
        <end position="694"/>
    </location>
</feature>
<comment type="similarity">
    <text evidence="13">Belongs to the class-I aminoacyl-tRNA synthetase family. MetG type 2A subfamily.</text>
</comment>
<comment type="subunit">
    <text evidence="3 13">Homodimer.</text>
</comment>
<protein>
    <recommendedName>
        <fullName evidence="13">Methionine--tRNA ligase</fullName>
        <ecNumber evidence="13">6.1.1.10</ecNumber>
    </recommendedName>
    <alternativeName>
        <fullName evidence="13">Methionyl-tRNA synthetase</fullName>
        <shortName evidence="13">MetRS</shortName>
    </alternativeName>
</protein>
<comment type="catalytic activity">
    <reaction evidence="12 13">
        <text>tRNA(Met) + L-methionine + ATP = L-methionyl-tRNA(Met) + AMP + diphosphate</text>
        <dbReference type="Rhea" id="RHEA:13481"/>
        <dbReference type="Rhea" id="RHEA-COMP:9667"/>
        <dbReference type="Rhea" id="RHEA-COMP:9698"/>
        <dbReference type="ChEBI" id="CHEBI:30616"/>
        <dbReference type="ChEBI" id="CHEBI:33019"/>
        <dbReference type="ChEBI" id="CHEBI:57844"/>
        <dbReference type="ChEBI" id="CHEBI:78442"/>
        <dbReference type="ChEBI" id="CHEBI:78530"/>
        <dbReference type="ChEBI" id="CHEBI:456215"/>
        <dbReference type="EC" id="6.1.1.10"/>
    </reaction>
</comment>
<dbReference type="InterPro" id="IPR014758">
    <property type="entry name" value="Met-tRNA_synth"/>
</dbReference>
<evidence type="ECO:0000259" key="15">
    <source>
        <dbReference type="PROSITE" id="PS50886"/>
    </source>
</evidence>
<feature type="binding site" evidence="13">
    <location>
        <position position="130"/>
    </location>
    <ligand>
        <name>Zn(2+)</name>
        <dbReference type="ChEBI" id="CHEBI:29105"/>
    </ligand>
</feature>
<keyword evidence="7 13" id="KW-0547">Nucleotide-binding</keyword>
<keyword evidence="5 13" id="KW-0820">tRNA-binding</keyword>
<dbReference type="PROSITE" id="PS50886">
    <property type="entry name" value="TRBD"/>
    <property type="match status" value="1"/>
</dbReference>
<feature type="binding site" evidence="13">
    <location>
        <position position="146"/>
    </location>
    <ligand>
        <name>Zn(2+)</name>
        <dbReference type="ChEBI" id="CHEBI:29105"/>
    </ligand>
</feature>
<evidence type="ECO:0000256" key="8">
    <source>
        <dbReference type="ARBA" id="ARBA00022840"/>
    </source>
</evidence>
<organism evidence="16 17">
    <name type="scientific">Sorangium atrum</name>
    <dbReference type="NCBI Taxonomy" id="2995308"/>
    <lineage>
        <taxon>Bacteria</taxon>
        <taxon>Pseudomonadati</taxon>
        <taxon>Myxococcota</taxon>
        <taxon>Polyangia</taxon>
        <taxon>Polyangiales</taxon>
        <taxon>Polyangiaceae</taxon>
        <taxon>Sorangium</taxon>
    </lineage>
</organism>
<comment type="subcellular location">
    <subcellularLocation>
        <location evidence="2 13">Cytoplasm</location>
    </subcellularLocation>
</comment>
<feature type="compositionally biased region" description="Low complexity" evidence="14">
    <location>
        <begin position="564"/>
        <end position="582"/>
    </location>
</feature>
<keyword evidence="4 13" id="KW-0963">Cytoplasm</keyword>
<dbReference type="PRINTS" id="PR01041">
    <property type="entry name" value="TRNASYNTHMET"/>
</dbReference>
<keyword evidence="8 13" id="KW-0067">ATP-binding</keyword>
<dbReference type="InterPro" id="IPR041872">
    <property type="entry name" value="Anticodon_Met"/>
</dbReference>
<dbReference type="EMBL" id="JAQNDK010000002">
    <property type="protein sequence ID" value="MDC0680159.1"/>
    <property type="molecule type" value="Genomic_DNA"/>
</dbReference>
<dbReference type="HAMAP" id="MF_01228">
    <property type="entry name" value="Met_tRNA_synth_type2"/>
    <property type="match status" value="1"/>
</dbReference>
<evidence type="ECO:0000256" key="4">
    <source>
        <dbReference type="ARBA" id="ARBA00022490"/>
    </source>
</evidence>
<sequence length="694" mass="75284">MASRFYVTTPIYYINDVPHLGTAYTTIAADVLCRYHRLRGHESRMLTGTDEHGLKIQRAAEARGLAPGAHADEIAAVFRDTWPKLGCAPDDFIRTSEPRHKKAVQELWSRIKARGDIYLGHYEGLYCVGCEAYYTEKDLEQPGNVCPLHKKPAESVKEESYFFRLSRYGDALLDYYKRNPTFVQPASRLNEVVSFVREGLQDLSVSRTTFQWGIPVPDDPKHVMYVWFDALANYMTALREPEDNTRFWPADVHLVGKDILRFHAVYWPAFLLSAGYGEAELPRQVFAHGFLTYSGQKMSKTLRNTISPVEVAAALSEAAAAALPGGPDAAASAPPVGVDVVRYCLMRAISFGQDGDFGLQDVLSRYGSELGNSLGNLLNRVLPFAEEVPAKGASGPLEEELAGAQRQAAAAAAAAFDANQPTRALDAIWTVIAAANLYIDKAAPWVAKKTDPARLGTIIATLIEQLEAISVMISPVMPVVAGRMREQLGLPPIAFEAGSDRWPVALPARAPGEKLRRGSPIFPRLEKEREAELLARFAPPRPDAEPAKADATAGAKAESKAAPEAKAAPAASGGAEVAAPPARQGKSPVAFDDFARLDLRIGVVTSAERVKKKDRLLDLRVDTGDGAPRRIISGIAASYAPEELVGKRVVVICNLPPRDFGKGLVSEGMLLTADVEGRVRTITVEDAAPGTPVL</sequence>
<dbReference type="InterPro" id="IPR015413">
    <property type="entry name" value="Methionyl/Leucyl_tRNA_Synth"/>
</dbReference>
<evidence type="ECO:0000256" key="14">
    <source>
        <dbReference type="SAM" id="MobiDB-lite"/>
    </source>
</evidence>
<dbReference type="InterPro" id="IPR004495">
    <property type="entry name" value="Met-tRNA-synth_bsu_C"/>
</dbReference>
<feature type="short sequence motif" description="'KMSKS' region" evidence="13">
    <location>
        <begin position="297"/>
        <end position="301"/>
    </location>
</feature>
<dbReference type="InterPro" id="IPR014729">
    <property type="entry name" value="Rossmann-like_a/b/a_fold"/>
</dbReference>
<evidence type="ECO:0000256" key="7">
    <source>
        <dbReference type="ARBA" id="ARBA00022741"/>
    </source>
</evidence>
<evidence type="ECO:0000256" key="5">
    <source>
        <dbReference type="ARBA" id="ARBA00022555"/>
    </source>
</evidence>
<dbReference type="CDD" id="cd00814">
    <property type="entry name" value="MetRS_core"/>
    <property type="match status" value="1"/>
</dbReference>
<dbReference type="NCBIfam" id="TIGR00398">
    <property type="entry name" value="metG"/>
    <property type="match status" value="1"/>
</dbReference>
<dbReference type="InterPro" id="IPR033911">
    <property type="entry name" value="MetRS_core"/>
</dbReference>
<evidence type="ECO:0000256" key="2">
    <source>
        <dbReference type="ARBA" id="ARBA00004496"/>
    </source>
</evidence>
<feature type="binding site" evidence="13">
    <location>
        <position position="127"/>
    </location>
    <ligand>
        <name>Zn(2+)</name>
        <dbReference type="ChEBI" id="CHEBI:29105"/>
    </ligand>
</feature>
<evidence type="ECO:0000256" key="10">
    <source>
        <dbReference type="ARBA" id="ARBA00022917"/>
    </source>
</evidence>
<name>A0ABT5C312_9BACT</name>
<reference evidence="16 17" key="1">
    <citation type="submission" date="2023-01" db="EMBL/GenBank/DDBJ databases">
        <title>Minimal conservation of predation-associated metabolite biosynthetic gene clusters underscores biosynthetic potential of Myxococcota including descriptions for ten novel species: Archangium lansinium sp. nov., Myxococcus landrumus sp. nov., Nannocystis bai.</title>
        <authorList>
            <person name="Ahearne A."/>
            <person name="Stevens C."/>
            <person name="Dowd S."/>
        </authorList>
    </citation>
    <scope>NUCLEOTIDE SEQUENCE [LARGE SCALE GENOMIC DNA]</scope>
    <source>
        <strain evidence="16 17">WIWO2</strain>
    </source>
</reference>
<evidence type="ECO:0000256" key="11">
    <source>
        <dbReference type="ARBA" id="ARBA00023146"/>
    </source>
</evidence>
<evidence type="ECO:0000256" key="13">
    <source>
        <dbReference type="HAMAP-Rule" id="MF_01228"/>
    </source>
</evidence>
<evidence type="ECO:0000256" key="3">
    <source>
        <dbReference type="ARBA" id="ARBA00011738"/>
    </source>
</evidence>
<gene>
    <name evidence="13 16" type="primary">metG</name>
    <name evidence="16" type="ORF">POL72_20630</name>
</gene>
<dbReference type="EC" id="6.1.1.10" evidence="13"/>
<comment type="caution">
    <text evidence="13">Lacks conserved residue(s) required for the propagation of feature annotation.</text>
</comment>
<dbReference type="InterPro" id="IPR002547">
    <property type="entry name" value="tRNA-bd_dom"/>
</dbReference>
<keyword evidence="9 13" id="KW-0694">RNA-binding</keyword>
<keyword evidence="13" id="KW-0862">Zinc</keyword>
<dbReference type="CDD" id="cd07957">
    <property type="entry name" value="Anticodon_Ia_Met"/>
    <property type="match status" value="1"/>
</dbReference>
<dbReference type="Gene3D" id="2.40.50.140">
    <property type="entry name" value="Nucleic acid-binding proteins"/>
    <property type="match status" value="1"/>
</dbReference>
<evidence type="ECO:0000313" key="16">
    <source>
        <dbReference type="EMBL" id="MDC0680159.1"/>
    </source>
</evidence>
<dbReference type="SUPFAM" id="SSF52374">
    <property type="entry name" value="Nucleotidylyl transferase"/>
    <property type="match status" value="1"/>
</dbReference>
<dbReference type="SUPFAM" id="SSF50249">
    <property type="entry name" value="Nucleic acid-binding proteins"/>
    <property type="match status" value="1"/>
</dbReference>
<evidence type="ECO:0000256" key="9">
    <source>
        <dbReference type="ARBA" id="ARBA00022884"/>
    </source>
</evidence>
<dbReference type="RefSeq" id="WP_272097191.1">
    <property type="nucleotide sequence ID" value="NZ_JAQNDK010000002.1"/>
</dbReference>
<feature type="region of interest" description="Disordered" evidence="14">
    <location>
        <begin position="536"/>
        <end position="585"/>
    </location>
</feature>
<dbReference type="InterPro" id="IPR009080">
    <property type="entry name" value="tRNAsynth_Ia_anticodon-bd"/>
</dbReference>
<dbReference type="Pfam" id="PF19303">
    <property type="entry name" value="Anticodon_3"/>
    <property type="match status" value="1"/>
</dbReference>
<evidence type="ECO:0000256" key="6">
    <source>
        <dbReference type="ARBA" id="ARBA00022598"/>
    </source>
</evidence>
<dbReference type="GO" id="GO:0004825">
    <property type="term" value="F:methionine-tRNA ligase activity"/>
    <property type="evidence" value="ECO:0007669"/>
    <property type="project" value="UniProtKB-EC"/>
</dbReference>
<dbReference type="Gene3D" id="2.170.220.10">
    <property type="match status" value="1"/>
</dbReference>
<comment type="caution">
    <text evidence="16">The sequence shown here is derived from an EMBL/GenBank/DDBJ whole genome shotgun (WGS) entry which is preliminary data.</text>
</comment>
<evidence type="ECO:0000256" key="1">
    <source>
        <dbReference type="ARBA" id="ARBA00003314"/>
    </source>
</evidence>
<dbReference type="InterPro" id="IPR023457">
    <property type="entry name" value="Met-tRNA_synth_2"/>
</dbReference>
<feature type="binding site" evidence="13">
    <location>
        <position position="149"/>
    </location>
    <ligand>
        <name>Zn(2+)</name>
        <dbReference type="ChEBI" id="CHEBI:29105"/>
    </ligand>
</feature>
<proteinExistence type="inferred from homology"/>
<keyword evidence="13" id="KW-0479">Metal-binding</keyword>
<dbReference type="Proteomes" id="UP001217485">
    <property type="component" value="Unassembled WGS sequence"/>
</dbReference>
<keyword evidence="17" id="KW-1185">Reference proteome</keyword>
<dbReference type="Gene3D" id="1.10.730.10">
    <property type="entry name" value="Isoleucyl-tRNA Synthetase, Domain 1"/>
    <property type="match status" value="1"/>
</dbReference>
<dbReference type="PANTHER" id="PTHR43326">
    <property type="entry name" value="METHIONYL-TRNA SYNTHETASE"/>
    <property type="match status" value="1"/>
</dbReference>
<dbReference type="SUPFAM" id="SSF47323">
    <property type="entry name" value="Anticodon-binding domain of a subclass of class I aminoacyl-tRNA synthetases"/>
    <property type="match status" value="1"/>
</dbReference>
<accession>A0ABT5C312</accession>
<dbReference type="CDD" id="cd02800">
    <property type="entry name" value="tRNA_bind_EcMetRS_like"/>
    <property type="match status" value="1"/>
</dbReference>
<comment type="function">
    <text evidence="1 13">Is required not only for elongation of protein synthesis but also for the initiation of all mRNA translation through initiator tRNA(fMet) aminoacylation.</text>
</comment>
<dbReference type="Gene3D" id="3.40.50.620">
    <property type="entry name" value="HUPs"/>
    <property type="match status" value="1"/>
</dbReference>
<dbReference type="InterPro" id="IPR012340">
    <property type="entry name" value="NA-bd_OB-fold"/>
</dbReference>
<dbReference type="PANTHER" id="PTHR43326:SF1">
    <property type="entry name" value="METHIONINE--TRNA LIGASE, MITOCHONDRIAL"/>
    <property type="match status" value="1"/>
</dbReference>
<comment type="cofactor">
    <cofactor evidence="13">
        <name>Zn(2+)</name>
        <dbReference type="ChEBI" id="CHEBI:29105"/>
    </cofactor>
    <text evidence="13">Binds 1 zinc ion per subunit.</text>
</comment>
<evidence type="ECO:0000313" key="17">
    <source>
        <dbReference type="Proteomes" id="UP001217485"/>
    </source>
</evidence>
<keyword evidence="6 13" id="KW-0436">Ligase</keyword>
<evidence type="ECO:0000256" key="12">
    <source>
        <dbReference type="ARBA" id="ARBA00047364"/>
    </source>
</evidence>
<dbReference type="Pfam" id="PF01588">
    <property type="entry name" value="tRNA_bind"/>
    <property type="match status" value="1"/>
</dbReference>
<keyword evidence="10 13" id="KW-0648">Protein biosynthesis</keyword>
<keyword evidence="11 13" id="KW-0030">Aminoacyl-tRNA synthetase</keyword>